<keyword evidence="2" id="KW-1185">Reference proteome</keyword>
<evidence type="ECO:0000313" key="1">
    <source>
        <dbReference type="EMBL" id="SFD84982.1"/>
    </source>
</evidence>
<name>A0A1I1VPG1_9RHOB</name>
<dbReference type="AlphaFoldDB" id="A0A1I1VPG1"/>
<accession>A0A1I1VPG1</accession>
<dbReference type="Proteomes" id="UP000325289">
    <property type="component" value="Unassembled WGS sequence"/>
</dbReference>
<proteinExistence type="predicted"/>
<reference evidence="1 2" key="1">
    <citation type="submission" date="2016-10" db="EMBL/GenBank/DDBJ databases">
        <authorList>
            <person name="Varghese N."/>
            <person name="Submissions S."/>
        </authorList>
    </citation>
    <scope>NUCLEOTIDE SEQUENCE [LARGE SCALE GENOMIC DNA]</scope>
    <source>
        <strain evidence="2">YIM D21,KCTC 23444,ACCC 10710</strain>
    </source>
</reference>
<dbReference type="RefSeq" id="WP_149755221.1">
    <property type="nucleotide sequence ID" value="NZ_FOMS01000003.1"/>
</dbReference>
<dbReference type="OrthoDB" id="7851201at2"/>
<evidence type="ECO:0000313" key="2">
    <source>
        <dbReference type="Proteomes" id="UP000325289"/>
    </source>
</evidence>
<gene>
    <name evidence="1" type="ORF">SAMN04515678_103336</name>
</gene>
<protein>
    <submittedName>
        <fullName evidence="1">Uncharacterized protein</fullName>
    </submittedName>
</protein>
<organism evidence="1 2">
    <name type="scientific">Roseivivax sediminis</name>
    <dbReference type="NCBI Taxonomy" id="936889"/>
    <lineage>
        <taxon>Bacteria</taxon>
        <taxon>Pseudomonadati</taxon>
        <taxon>Pseudomonadota</taxon>
        <taxon>Alphaproteobacteria</taxon>
        <taxon>Rhodobacterales</taxon>
        <taxon>Roseobacteraceae</taxon>
        <taxon>Roseivivax</taxon>
    </lineage>
</organism>
<sequence>MQHDPISSCDLLRIEPEDRPRGKHTLRIQRFQCWLKGCDVPHVDRFVFLDFAADVATRGVLADLQKSLLRVLPDRGFLRGELHAAVVDHRRRVDGVRMRSEILQAEWWLPFLPQSRMDRLHIHEVSRLDEWLKYLHDRDVLYPRSQDYIEFAGKWASEVPLTALKATFHKLEVPQIPWVAEELDLAISALRARRFGSGRKVRSSWPLEKSVSSSALPTEWQKILAGVEAGGGEGTPLSPGFLPTVETALRTLCFCCQDLELPCEINRGTALALVNELKGRGTTNATIEINISALRRFAQVLGLDRGIMADLRNVEQDFFRKKQADIPKKFARLDELGSVESVLGRAIDLLAASRNERSLELRVAKLNAAATMALFSLIPLRVKDTNLLWGVHVTHTGQRYRLDVRTSKCGTEFHGEICDFVTPFLDALLLRGCDVEFLGLKRKEALQSRQALFAHANGRHMSNRRVANLWQRHIECGPHIARSVVHTELGRMGREGVEMALSLCAQRDPRTAKFYQGKAMHDTLLLETNGLLLSGFSDDMIEEHFPFIETDLDALF</sequence>
<dbReference type="EMBL" id="FOMS01000003">
    <property type="protein sequence ID" value="SFD84982.1"/>
    <property type="molecule type" value="Genomic_DNA"/>
</dbReference>